<protein>
    <submittedName>
        <fullName evidence="2">Dinucleotide-utilizing enzyme possibly involved in molybdopterin or thiamin biosynthesis</fullName>
    </submittedName>
</protein>
<dbReference type="PANTHER" id="PTHR43267">
    <property type="entry name" value="TRNA THREONYLCARBAMOYLADENOSINE DEHYDRATASE"/>
    <property type="match status" value="1"/>
</dbReference>
<dbReference type="SUPFAM" id="SSF69572">
    <property type="entry name" value="Activating enzymes of the ubiquitin-like proteins"/>
    <property type="match status" value="1"/>
</dbReference>
<dbReference type="PANTHER" id="PTHR43267:SF1">
    <property type="entry name" value="TRNA THREONYLCARBAMOYLADENOSINE DEHYDRATASE"/>
    <property type="match status" value="1"/>
</dbReference>
<dbReference type="GO" id="GO:0008641">
    <property type="term" value="F:ubiquitin-like modifier activating enzyme activity"/>
    <property type="evidence" value="ECO:0007669"/>
    <property type="project" value="InterPro"/>
</dbReference>
<dbReference type="AlphaFoldDB" id="A0A086PDP3"/>
<dbReference type="GO" id="GO:0061504">
    <property type="term" value="P:cyclic threonylcarbamoyladenosine biosynthetic process"/>
    <property type="evidence" value="ECO:0007669"/>
    <property type="project" value="TreeGrafter"/>
</dbReference>
<sequence>MEIRRATRIIRSTPMCPKARRAIHPAVRMVRRCRPTRHPTARLVEQMTATEGWWDSWDGLYRAELAAFERHGAAVLVKHKSDGFLLLEAIWPAKERGDIRLLVGFSSLHPYCRPEVTAPDLELDRHQNPHSKALCLLIQGNDQWDPNELVADMIDRQLQQLFDAIGHRNAGSWEEAAKAEEPYPDPLSTYFNGQGETNSAVYFGQGRTAPTGKFGPATAVSQERPIAGPKKDGAAFEAIMTQTRPAKGVWLAEPFELPQRTGKWSPLPARWVRMKPTLGRDAAALLAEAEALVAAEANLFQGEASGWTKIGKAPLSITAILIEEEVAYGPNGLGDGWIFLANRWVGKRRHVSFIRGYGISDDMFSRLPVASALRGKKALLIGCGAIGSFAAIELARAGFKEISLFDPDLVEPGNYVRWPLGRAVWGVSKSEVLAAFIQQNYPWTQASSGQTKVGAALSDSQDLGQLKGNPLQQLRSLIGSVDVVIDTSASTECQQALAFHCKDIGTPLVIGYATLGAAGGVVAKFATDHPACFLCVQSQWLDGTLPQPAEDTGGTVLPVGCNAPTFTGGSFDLQEVSLQVVRGVLAVTIPDVFDAGDWDVAVLSHFKDGRRILPTWEVGHARAHPVCCGREVA</sequence>
<dbReference type="InterPro" id="IPR035985">
    <property type="entry name" value="Ubiquitin-activating_enz"/>
</dbReference>
<dbReference type="PATRIC" id="fig|1219045.3.peg.724"/>
<comment type="caution">
    <text evidence="2">The sequence shown here is derived from an EMBL/GenBank/DDBJ whole genome shotgun (WGS) entry which is preliminary data.</text>
</comment>
<name>A0A086PDP3_SPHHM</name>
<dbReference type="InterPro" id="IPR045886">
    <property type="entry name" value="ThiF/MoeB/HesA"/>
</dbReference>
<organism evidence="2 3">
    <name type="scientific">Sphingobium herbicidovorans (strain ATCC 700291 / DSM 11019 / CCUG 56400 / KCTC 2939 / LMG 18315 / NBRC 16415 / MH)</name>
    <name type="common">Sphingomonas herbicidovorans</name>
    <dbReference type="NCBI Taxonomy" id="1219045"/>
    <lineage>
        <taxon>Bacteria</taxon>
        <taxon>Pseudomonadati</taxon>
        <taxon>Pseudomonadota</taxon>
        <taxon>Alphaproteobacteria</taxon>
        <taxon>Sphingomonadales</taxon>
        <taxon>Sphingomonadaceae</taxon>
        <taxon>Sphingobium</taxon>
    </lineage>
</organism>
<dbReference type="Pfam" id="PF00899">
    <property type="entry name" value="ThiF"/>
    <property type="match status" value="1"/>
</dbReference>
<dbReference type="EMBL" id="JFZA02000003">
    <property type="protein sequence ID" value="KFG91511.1"/>
    <property type="molecule type" value="Genomic_DNA"/>
</dbReference>
<dbReference type="eggNOG" id="COG0476">
    <property type="taxonomic scope" value="Bacteria"/>
</dbReference>
<dbReference type="Gene3D" id="3.40.50.720">
    <property type="entry name" value="NAD(P)-binding Rossmann-like Domain"/>
    <property type="match status" value="1"/>
</dbReference>
<keyword evidence="3" id="KW-1185">Reference proteome</keyword>
<evidence type="ECO:0000313" key="2">
    <source>
        <dbReference type="EMBL" id="KFG91511.1"/>
    </source>
</evidence>
<dbReference type="OrthoDB" id="9804150at2"/>
<evidence type="ECO:0000313" key="3">
    <source>
        <dbReference type="Proteomes" id="UP000024284"/>
    </source>
</evidence>
<reference evidence="2" key="1">
    <citation type="submission" date="2014-08" db="EMBL/GenBank/DDBJ databases">
        <title>Draft genome sequences of Sphingobium herbicidovorans.</title>
        <authorList>
            <person name="Gan H.M."/>
            <person name="Gan H.Y."/>
            <person name="Savka M.A."/>
        </authorList>
    </citation>
    <scope>NUCLEOTIDE SEQUENCE [LARGE SCALE GENOMIC DNA]</scope>
    <source>
        <strain evidence="2">NBRC 16415</strain>
    </source>
</reference>
<dbReference type="Proteomes" id="UP000024284">
    <property type="component" value="Unassembled WGS sequence"/>
</dbReference>
<gene>
    <name evidence="2" type="ORF">BV98_000708</name>
</gene>
<dbReference type="InterPro" id="IPR000594">
    <property type="entry name" value="ThiF_NAD_FAD-bd"/>
</dbReference>
<feature type="domain" description="THIF-type NAD/FAD binding fold" evidence="1">
    <location>
        <begin position="372"/>
        <end position="540"/>
    </location>
</feature>
<dbReference type="STRING" id="76947.GCA_002080435_03612"/>
<dbReference type="GO" id="GO:0061503">
    <property type="term" value="F:tRNA threonylcarbamoyladenosine dehydratase"/>
    <property type="evidence" value="ECO:0007669"/>
    <property type="project" value="TreeGrafter"/>
</dbReference>
<accession>A0A086PDP3</accession>
<evidence type="ECO:0000259" key="1">
    <source>
        <dbReference type="Pfam" id="PF00899"/>
    </source>
</evidence>
<proteinExistence type="predicted"/>
<dbReference type="CDD" id="cd01483">
    <property type="entry name" value="E1_enzyme_family"/>
    <property type="match status" value="1"/>
</dbReference>